<gene>
    <name evidence="2" type="ORF">SBF1_6550005</name>
</gene>
<dbReference type="Proteomes" id="UP000238916">
    <property type="component" value="Unassembled WGS sequence"/>
</dbReference>
<keyword evidence="1" id="KW-1133">Transmembrane helix</keyword>
<sequence length="56" mass="6304">MINETITYSQGHQLNLFARSFGLSGYFCFLYLLLAGKICAFGIRTNAILDCFGVYK</sequence>
<keyword evidence="1" id="KW-0812">Transmembrane</keyword>
<protein>
    <submittedName>
        <fullName evidence="2">Uncharacterized protein</fullName>
    </submittedName>
</protein>
<keyword evidence="1" id="KW-0472">Membrane</keyword>
<reference evidence="3" key="1">
    <citation type="submission" date="2018-02" db="EMBL/GenBank/DDBJ databases">
        <authorList>
            <person name="Hausmann B."/>
        </authorList>
    </citation>
    <scope>NUCLEOTIDE SEQUENCE [LARGE SCALE GENOMIC DNA]</scope>
    <source>
        <strain evidence="3">Peat soil MAG SbF1</strain>
    </source>
</reference>
<evidence type="ECO:0000256" key="1">
    <source>
        <dbReference type="SAM" id="Phobius"/>
    </source>
</evidence>
<evidence type="ECO:0000313" key="2">
    <source>
        <dbReference type="EMBL" id="SPF53325.1"/>
    </source>
</evidence>
<organism evidence="2 3">
    <name type="scientific">Candidatus Desulfosporosinus infrequens</name>
    <dbReference type="NCBI Taxonomy" id="2043169"/>
    <lineage>
        <taxon>Bacteria</taxon>
        <taxon>Bacillati</taxon>
        <taxon>Bacillota</taxon>
        <taxon>Clostridia</taxon>
        <taxon>Eubacteriales</taxon>
        <taxon>Desulfitobacteriaceae</taxon>
        <taxon>Desulfosporosinus</taxon>
    </lineage>
</organism>
<evidence type="ECO:0000313" key="3">
    <source>
        <dbReference type="Proteomes" id="UP000238916"/>
    </source>
</evidence>
<dbReference type="AlphaFoldDB" id="A0A2U3LN22"/>
<name>A0A2U3LN22_9FIRM</name>
<feature type="transmembrane region" description="Helical" evidence="1">
    <location>
        <begin position="16"/>
        <end position="34"/>
    </location>
</feature>
<dbReference type="EMBL" id="OMOF01000618">
    <property type="protein sequence ID" value="SPF53325.1"/>
    <property type="molecule type" value="Genomic_DNA"/>
</dbReference>
<accession>A0A2U3LN22</accession>
<proteinExistence type="predicted"/>